<proteinExistence type="predicted"/>
<dbReference type="SMART" id="SM00028">
    <property type="entry name" value="TPR"/>
    <property type="match status" value="6"/>
</dbReference>
<keyword evidence="6" id="KW-1185">Reference proteome</keyword>
<feature type="repeat" description="TPR" evidence="3">
    <location>
        <begin position="96"/>
        <end position="129"/>
    </location>
</feature>
<dbReference type="EMBL" id="BIMW01000150">
    <property type="protein sequence ID" value="GCE95846.1"/>
    <property type="molecule type" value="Genomic_DNA"/>
</dbReference>
<gene>
    <name evidence="5" type="ORF">NIES46_39120</name>
</gene>
<keyword evidence="4" id="KW-0732">Signal</keyword>
<dbReference type="GeneID" id="301684690"/>
<dbReference type="Gene3D" id="1.25.40.10">
    <property type="entry name" value="Tetratricopeptide repeat domain"/>
    <property type="match status" value="4"/>
</dbReference>
<feature type="chain" id="PRO_5045468238" evidence="4">
    <location>
        <begin position="25"/>
        <end position="491"/>
    </location>
</feature>
<evidence type="ECO:0000313" key="5">
    <source>
        <dbReference type="EMBL" id="GCE95846.1"/>
    </source>
</evidence>
<feature type="repeat" description="TPR" evidence="3">
    <location>
        <begin position="205"/>
        <end position="238"/>
    </location>
</feature>
<accession>A0A5M3TD62</accession>
<dbReference type="PROSITE" id="PS50005">
    <property type="entry name" value="TPR"/>
    <property type="match status" value="6"/>
</dbReference>
<feature type="repeat" description="TPR" evidence="3">
    <location>
        <begin position="28"/>
        <end position="61"/>
    </location>
</feature>
<organism evidence="5 6">
    <name type="scientific">Limnospira platensis NIES-46</name>
    <dbReference type="NCBI Taxonomy" id="1236695"/>
    <lineage>
        <taxon>Bacteria</taxon>
        <taxon>Bacillati</taxon>
        <taxon>Cyanobacteriota</taxon>
        <taxon>Cyanophyceae</taxon>
        <taxon>Oscillatoriophycideae</taxon>
        <taxon>Oscillatoriales</taxon>
        <taxon>Sirenicapillariaceae</taxon>
        <taxon>Limnospira</taxon>
    </lineage>
</organism>
<evidence type="ECO:0000256" key="1">
    <source>
        <dbReference type="ARBA" id="ARBA00022737"/>
    </source>
</evidence>
<feature type="repeat" description="TPR" evidence="3">
    <location>
        <begin position="164"/>
        <end position="197"/>
    </location>
</feature>
<protein>
    <submittedName>
        <fullName evidence="5">TPR domain protein</fullName>
    </submittedName>
</protein>
<dbReference type="PANTHER" id="PTHR44943">
    <property type="entry name" value="CELLULOSE SYNTHASE OPERON PROTEIN C"/>
    <property type="match status" value="1"/>
</dbReference>
<dbReference type="SUPFAM" id="SSF48452">
    <property type="entry name" value="TPR-like"/>
    <property type="match status" value="2"/>
</dbReference>
<comment type="caution">
    <text evidence="5">The sequence shown here is derived from an EMBL/GenBank/DDBJ whole genome shotgun (WGS) entry which is preliminary data.</text>
</comment>
<dbReference type="InterPro" id="IPR043504">
    <property type="entry name" value="Peptidase_S1_PA_chymotrypsin"/>
</dbReference>
<dbReference type="PROSITE" id="PS50293">
    <property type="entry name" value="TPR_REGION"/>
    <property type="match status" value="4"/>
</dbReference>
<evidence type="ECO:0000313" key="6">
    <source>
        <dbReference type="Proteomes" id="UP000326169"/>
    </source>
</evidence>
<evidence type="ECO:0000256" key="3">
    <source>
        <dbReference type="PROSITE-ProRule" id="PRU00339"/>
    </source>
</evidence>
<dbReference type="InterPro" id="IPR051685">
    <property type="entry name" value="Ycf3/AcsC/BcsC/TPR_MFPF"/>
</dbReference>
<dbReference type="Proteomes" id="UP000326169">
    <property type="component" value="Unassembled WGS sequence"/>
</dbReference>
<dbReference type="Pfam" id="PF07719">
    <property type="entry name" value="TPR_2"/>
    <property type="match status" value="1"/>
</dbReference>
<evidence type="ECO:0000256" key="2">
    <source>
        <dbReference type="ARBA" id="ARBA00022803"/>
    </source>
</evidence>
<dbReference type="PANTHER" id="PTHR44943:SF8">
    <property type="entry name" value="TPR REPEAT-CONTAINING PROTEIN MJ0263"/>
    <property type="match status" value="1"/>
</dbReference>
<reference evidence="5 6" key="1">
    <citation type="journal article" date="2019" name="J Genomics">
        <title>The Draft Genome of a Hydrogen-producing Cyanobacterium, Arthrospira platensis NIES-46.</title>
        <authorList>
            <person name="Suzuki S."/>
            <person name="Yamaguchi H."/>
            <person name="Kawachi M."/>
        </authorList>
    </citation>
    <scope>NUCLEOTIDE SEQUENCE [LARGE SCALE GENOMIC DNA]</scope>
    <source>
        <strain evidence="5 6">NIES-46</strain>
    </source>
</reference>
<dbReference type="InterPro" id="IPR009003">
    <property type="entry name" value="Peptidase_S1_PA"/>
</dbReference>
<feature type="signal peptide" evidence="4">
    <location>
        <begin position="1"/>
        <end position="24"/>
    </location>
</feature>
<dbReference type="Pfam" id="PF13414">
    <property type="entry name" value="TPR_11"/>
    <property type="match status" value="3"/>
</dbReference>
<feature type="repeat" description="TPR" evidence="3">
    <location>
        <begin position="130"/>
        <end position="163"/>
    </location>
</feature>
<dbReference type="InterPro" id="IPR019734">
    <property type="entry name" value="TPR_rpt"/>
</dbReference>
<feature type="repeat" description="TPR" evidence="3">
    <location>
        <begin position="62"/>
        <end position="95"/>
    </location>
</feature>
<dbReference type="RefSeq" id="WP_014277215.1">
    <property type="nucleotide sequence ID" value="NZ_BIMW01000150.1"/>
</dbReference>
<evidence type="ECO:0000256" key="4">
    <source>
        <dbReference type="SAM" id="SignalP"/>
    </source>
</evidence>
<dbReference type="SUPFAM" id="SSF50494">
    <property type="entry name" value="Trypsin-like serine proteases"/>
    <property type="match status" value="1"/>
</dbReference>
<dbReference type="Gene3D" id="2.40.10.10">
    <property type="entry name" value="Trypsin-like serine proteases"/>
    <property type="match status" value="2"/>
</dbReference>
<dbReference type="InterPro" id="IPR013105">
    <property type="entry name" value="TPR_2"/>
</dbReference>
<name>A0A5M3TD62_LIMPL</name>
<keyword evidence="1" id="KW-0677">Repeat</keyword>
<sequence length="491" mass="53928">MIYRRFALPILLALSLTLLPSGLAAQTVGEWFERGNAARAAGRYREAEQIWREFLEIEPNNAYAHNNLGVALYHQGKLPEAIEAYRRALALDPNNAWAHNNLGLALADQGKLPEAIEAYRRALALDSNNAYAHNNLGVALRNQGKLPEAIEAYRRALALDPNNAYAHNNLGYALYLQGKLPEAIDAYRTALALPDRRGTPASAHTLAHNNLGLALQQQGDLPGAIAEYKKAIRLDPNFAIAYSNLQEAERLLALRGNPLPANPTEILPSLQEQPLFGLQRSTVLIIAQTTTGYKTGTGWVVHREGNSTYIITNRHVVSDEDFGKRPSSDIQIELYSHNEPEHRLRFPARIRHITSPNDLLDLAVLEVTGLPDDIEPLRLSNSAIPLDADVRIIGHPVTGSSWTILRGYIAANTPERNQLNLQIGGTNLAVGNSGGAVIYDNQVVGLVTRISDELEAAVMAGGNTRESIGGFGFAYPVDVIRQQLQRWGLRF</sequence>
<dbReference type="InterPro" id="IPR011990">
    <property type="entry name" value="TPR-like_helical_dom_sf"/>
</dbReference>
<keyword evidence="2 3" id="KW-0802">TPR repeat</keyword>
<dbReference type="Pfam" id="PF13365">
    <property type="entry name" value="Trypsin_2"/>
    <property type="match status" value="1"/>
</dbReference>